<evidence type="ECO:0000256" key="7">
    <source>
        <dbReference type="ARBA" id="ARBA00023157"/>
    </source>
</evidence>
<comment type="caution">
    <text evidence="12">The sequence shown here is derived from an EMBL/GenBank/DDBJ whole genome shotgun (WGS) entry which is preliminary data.</text>
</comment>
<feature type="domain" description="Ionotropic receptor 75a N-terminal" evidence="11">
    <location>
        <begin position="227"/>
        <end position="326"/>
    </location>
</feature>
<reference evidence="12 13" key="1">
    <citation type="submission" date="2015-04" db="EMBL/GenBank/DDBJ databases">
        <title>Lasius niger genome sequencing.</title>
        <authorList>
            <person name="Konorov E.A."/>
            <person name="Nikitin M.A."/>
            <person name="Kirill M.V."/>
            <person name="Chang P."/>
        </authorList>
    </citation>
    <scope>NUCLEOTIDE SEQUENCE [LARGE SCALE GENOMIC DNA]</scope>
    <source>
        <tissue evidence="12">Whole</tissue>
    </source>
</reference>
<evidence type="ECO:0000256" key="2">
    <source>
        <dbReference type="ARBA" id="ARBA00004613"/>
    </source>
</evidence>
<evidence type="ECO:0000256" key="9">
    <source>
        <dbReference type="SAM" id="Phobius"/>
    </source>
</evidence>
<dbReference type="CDD" id="cd00707">
    <property type="entry name" value="Pancreat_lipase_like"/>
    <property type="match status" value="1"/>
</dbReference>
<dbReference type="GO" id="GO:0016042">
    <property type="term" value="P:lipid catabolic process"/>
    <property type="evidence" value="ECO:0007669"/>
    <property type="project" value="TreeGrafter"/>
</dbReference>
<name>A0A0J7P1Z1_LASNI</name>
<keyword evidence="7" id="KW-1015">Disulfide bond</keyword>
<evidence type="ECO:0000259" key="11">
    <source>
        <dbReference type="Pfam" id="PF24576"/>
    </source>
</evidence>
<dbReference type="InterPro" id="IPR000734">
    <property type="entry name" value="TAG_lipase"/>
</dbReference>
<keyword evidence="6" id="KW-0378">Hydrolase</keyword>
<feature type="transmembrane region" description="Helical" evidence="9">
    <location>
        <begin position="467"/>
        <end position="488"/>
    </location>
</feature>
<organism evidence="12 13">
    <name type="scientific">Lasius niger</name>
    <name type="common">Black garden ant</name>
    <dbReference type="NCBI Taxonomy" id="67767"/>
    <lineage>
        <taxon>Eukaryota</taxon>
        <taxon>Metazoa</taxon>
        <taxon>Ecdysozoa</taxon>
        <taxon>Arthropoda</taxon>
        <taxon>Hexapoda</taxon>
        <taxon>Insecta</taxon>
        <taxon>Pterygota</taxon>
        <taxon>Neoptera</taxon>
        <taxon>Endopterygota</taxon>
        <taxon>Hymenoptera</taxon>
        <taxon>Apocrita</taxon>
        <taxon>Aculeata</taxon>
        <taxon>Formicoidea</taxon>
        <taxon>Formicidae</taxon>
        <taxon>Formicinae</taxon>
        <taxon>Lasius</taxon>
        <taxon>Lasius</taxon>
    </lineage>
</organism>
<dbReference type="EMBL" id="LBMM01000361">
    <property type="protein sequence ID" value="KMQ99405.1"/>
    <property type="molecule type" value="Genomic_DNA"/>
</dbReference>
<comment type="similarity">
    <text evidence="3 8">Belongs to the AB hydrolase superfamily. Lipase family.</text>
</comment>
<dbReference type="PANTHER" id="PTHR11610">
    <property type="entry name" value="LIPASE"/>
    <property type="match status" value="1"/>
</dbReference>
<evidence type="ECO:0000256" key="6">
    <source>
        <dbReference type="ARBA" id="ARBA00022801"/>
    </source>
</evidence>
<proteinExistence type="inferred from homology"/>
<dbReference type="OrthoDB" id="199913at2759"/>
<dbReference type="InterPro" id="IPR033906">
    <property type="entry name" value="Lipase_N"/>
</dbReference>
<dbReference type="PRINTS" id="PR00821">
    <property type="entry name" value="TAGLIPASE"/>
</dbReference>
<evidence type="ECO:0000256" key="1">
    <source>
        <dbReference type="ARBA" id="ARBA00000111"/>
    </source>
</evidence>
<dbReference type="InterPro" id="IPR057074">
    <property type="entry name" value="IR75A_N"/>
</dbReference>
<comment type="subcellular location">
    <subcellularLocation>
        <location evidence="2">Secreted</location>
    </subcellularLocation>
</comment>
<gene>
    <name evidence="12" type="ORF">RF55_1088</name>
</gene>
<comment type="catalytic activity">
    <reaction evidence="1">
        <text>a 1,2-diacyl-sn-glycero-3-phosphocholine + H2O = a 2-acyl-sn-glycero-3-phosphocholine + a fatty acid + H(+)</text>
        <dbReference type="Rhea" id="RHEA:18689"/>
        <dbReference type="ChEBI" id="CHEBI:15377"/>
        <dbReference type="ChEBI" id="CHEBI:15378"/>
        <dbReference type="ChEBI" id="CHEBI:28868"/>
        <dbReference type="ChEBI" id="CHEBI:57643"/>
        <dbReference type="ChEBI" id="CHEBI:57875"/>
        <dbReference type="EC" id="3.1.1.32"/>
    </reaction>
</comment>
<evidence type="ECO:0000313" key="12">
    <source>
        <dbReference type="EMBL" id="KMQ99405.1"/>
    </source>
</evidence>
<dbReference type="GO" id="GO:0008970">
    <property type="term" value="F:phospholipase A1 activity"/>
    <property type="evidence" value="ECO:0007669"/>
    <property type="project" value="UniProtKB-EC"/>
</dbReference>
<dbReference type="GO" id="GO:0005615">
    <property type="term" value="C:extracellular space"/>
    <property type="evidence" value="ECO:0007669"/>
    <property type="project" value="TreeGrafter"/>
</dbReference>
<dbReference type="EC" id="3.1.1.32" evidence="4"/>
<accession>A0A0J7P1Z1</accession>
<dbReference type="STRING" id="67767.A0A0J7P1Z1"/>
<dbReference type="SUPFAM" id="SSF53474">
    <property type="entry name" value="alpha/beta-Hydrolases"/>
    <property type="match status" value="1"/>
</dbReference>
<evidence type="ECO:0000256" key="3">
    <source>
        <dbReference type="ARBA" id="ARBA00010701"/>
    </source>
</evidence>
<evidence type="ECO:0000256" key="8">
    <source>
        <dbReference type="RuleBase" id="RU004262"/>
    </source>
</evidence>
<keyword evidence="5" id="KW-0964">Secreted</keyword>
<evidence type="ECO:0000259" key="10">
    <source>
        <dbReference type="Pfam" id="PF00151"/>
    </source>
</evidence>
<dbReference type="Pfam" id="PF24576">
    <property type="entry name" value="IR75A_N"/>
    <property type="match status" value="1"/>
</dbReference>
<evidence type="ECO:0000313" key="13">
    <source>
        <dbReference type="Proteomes" id="UP000036403"/>
    </source>
</evidence>
<dbReference type="Pfam" id="PF00151">
    <property type="entry name" value="Lipase"/>
    <property type="match status" value="1"/>
</dbReference>
<feature type="domain" description="Lipase" evidence="10">
    <location>
        <begin position="22"/>
        <end position="218"/>
    </location>
</feature>
<dbReference type="InterPro" id="IPR013818">
    <property type="entry name" value="Lipase"/>
</dbReference>
<keyword evidence="9" id="KW-0472">Membrane</keyword>
<keyword evidence="13" id="KW-1185">Reference proteome</keyword>
<keyword evidence="9" id="KW-0812">Transmembrane</keyword>
<dbReference type="PaxDb" id="67767-A0A0J7P1Z1"/>
<dbReference type="Proteomes" id="UP000036403">
    <property type="component" value="Unassembled WGS sequence"/>
</dbReference>
<evidence type="ECO:0000256" key="5">
    <source>
        <dbReference type="ARBA" id="ARBA00022525"/>
    </source>
</evidence>
<dbReference type="InterPro" id="IPR029058">
    <property type="entry name" value="AB_hydrolase_fold"/>
</dbReference>
<keyword evidence="9" id="KW-1133">Transmembrane helix</keyword>
<protein>
    <recommendedName>
        <fullName evidence="4">phospholipase A1</fullName>
        <ecNumber evidence="4">3.1.1.32</ecNumber>
    </recommendedName>
</protein>
<dbReference type="AlphaFoldDB" id="A0A0J7P1Z1"/>
<evidence type="ECO:0000256" key="4">
    <source>
        <dbReference type="ARBA" id="ARBA00013179"/>
    </source>
</evidence>
<dbReference type="Gene3D" id="3.40.50.1820">
    <property type="entry name" value="alpha/beta hydrolase"/>
    <property type="match status" value="1"/>
</dbReference>
<sequence length="495" mass="56098">MEIVPVTWLRFLYFNICSIRSENPFGEEQLFLNDTEVLYASHFNESRPTKFIVHGFSDTGNEGWIRDLINAYLLYQDVNVIVVGWGILASDAYPVAAKNTRLVGEYLGEFLEFLNRDSNLEYKDVHISGHSLGSYVAGFAGAYHDGRVGRITGLDPASPLFETISGIVDPEYRLDPTDAQFVDVIHTSGPAFGFLAPLGHADFYPNDGKIPQPGCSFMPTISKYYATKYLMYDETHKWLILGRKLNDTVSLLNDNAFGIVTDVTIAIPSLTGYDLYDVYNPCKARGGSLNVTALGYWTEKSGVSIRLKQSKYERRSNLHGMRLKIGILLPQTFYNLSAEDIVLDPNMKAKYGRSQFLYTVLLHMADLFNFTMEMVEVNPKKQQDNSAPMFVAFQRKMVDISASPIVMKTERLRRGDIIGPVWPMRLTKMYDMGIHKRQLKLWTARKPFCPRNILIAEALSIHEATPVFVFICVSIALSLVICIMENLVHWMLSKR</sequence>